<gene>
    <name evidence="2" type="ORF">EAL2_c10290</name>
</gene>
<dbReference type="Pfam" id="PF18765">
    <property type="entry name" value="Polbeta"/>
    <property type="match status" value="1"/>
</dbReference>
<dbReference type="STRING" id="1286171.EAL2_c10290"/>
<feature type="domain" description="Polymerase beta nucleotidyltransferase" evidence="1">
    <location>
        <begin position="10"/>
        <end position="99"/>
    </location>
</feature>
<dbReference type="OrthoDB" id="90159at2"/>
<protein>
    <recommendedName>
        <fullName evidence="1">Polymerase beta nucleotidyltransferase domain-containing protein</fullName>
    </recommendedName>
</protein>
<proteinExistence type="predicted"/>
<dbReference type="PANTHER" id="PTHR43852">
    <property type="entry name" value="NUCLEOTIDYLTRANSFERASE"/>
    <property type="match status" value="1"/>
</dbReference>
<dbReference type="PATRIC" id="fig|1286171.3.peg.980"/>
<dbReference type="RefSeq" id="WP_025435338.1">
    <property type="nucleotide sequence ID" value="NZ_CP007452.1"/>
</dbReference>
<dbReference type="Gene3D" id="3.30.460.10">
    <property type="entry name" value="Beta Polymerase, domain 2"/>
    <property type="match status" value="1"/>
</dbReference>
<dbReference type="EMBL" id="CP007452">
    <property type="protein sequence ID" value="AHM56327.1"/>
    <property type="molecule type" value="Genomic_DNA"/>
</dbReference>
<dbReference type="InterPro" id="IPR043519">
    <property type="entry name" value="NT_sf"/>
</dbReference>
<dbReference type="InterPro" id="IPR052930">
    <property type="entry name" value="TA_antitoxin_MntA"/>
</dbReference>
<dbReference type="AlphaFoldDB" id="W8TJD5"/>
<dbReference type="NCBIfam" id="NF047752">
    <property type="entry name" value="MntA_antitoxin"/>
    <property type="match status" value="1"/>
</dbReference>
<keyword evidence="3" id="KW-1185">Reference proteome</keyword>
<evidence type="ECO:0000313" key="2">
    <source>
        <dbReference type="EMBL" id="AHM56327.1"/>
    </source>
</evidence>
<reference evidence="2 3" key="1">
    <citation type="journal article" date="2014" name="Genome Announc.">
        <title>Complete Genome Sequence of Amino Acid-Utilizing Eubacterium acidaminophilum al-2 (DSM 3953).</title>
        <authorList>
            <person name="Poehlein A."/>
            <person name="Andreesen J.R."/>
            <person name="Daniel R."/>
        </authorList>
    </citation>
    <scope>NUCLEOTIDE SEQUENCE [LARGE SCALE GENOMIC DNA]</scope>
    <source>
        <strain evidence="2 3">DSM 3953</strain>
    </source>
</reference>
<dbReference type="eggNOG" id="COG1669">
    <property type="taxonomic scope" value="Bacteria"/>
</dbReference>
<dbReference type="HOGENOM" id="CLU_130257_1_4_9"/>
<dbReference type="KEGG" id="eac:EAL2_c10290"/>
<dbReference type="Proteomes" id="UP000019591">
    <property type="component" value="Chromosome"/>
</dbReference>
<accession>W8TJD5</accession>
<dbReference type="CDD" id="cd05403">
    <property type="entry name" value="NT_KNTase_like"/>
    <property type="match status" value="1"/>
</dbReference>
<evidence type="ECO:0000313" key="3">
    <source>
        <dbReference type="Proteomes" id="UP000019591"/>
    </source>
</evidence>
<dbReference type="SUPFAM" id="SSF81301">
    <property type="entry name" value="Nucleotidyltransferase"/>
    <property type="match status" value="1"/>
</dbReference>
<evidence type="ECO:0000259" key="1">
    <source>
        <dbReference type="Pfam" id="PF18765"/>
    </source>
</evidence>
<dbReference type="PANTHER" id="PTHR43852:SF3">
    <property type="entry name" value="NUCLEOTIDYLTRANSFERASE"/>
    <property type="match status" value="1"/>
</dbReference>
<dbReference type="InterPro" id="IPR041633">
    <property type="entry name" value="Polbeta"/>
</dbReference>
<organism evidence="2 3">
    <name type="scientific">Peptoclostridium acidaminophilum DSM 3953</name>
    <dbReference type="NCBI Taxonomy" id="1286171"/>
    <lineage>
        <taxon>Bacteria</taxon>
        <taxon>Bacillati</taxon>
        <taxon>Bacillota</taxon>
        <taxon>Clostridia</taxon>
        <taxon>Peptostreptococcales</taxon>
        <taxon>Peptoclostridiaceae</taxon>
        <taxon>Peptoclostridium</taxon>
    </lineage>
</organism>
<sequence>MDKELLDRFKAFLIKKDNIVFAYVFGSFVSGTQTKDSDVDFAVYLSKVDIDAAEYLGMKVELMDIAKRDVDIVILNSANPLVKNEIFGSGVRLFSKDEELESDFIVKSLFEYEDMKKYYKLSYDTMIERLRKEVSDNG</sequence>
<name>W8TJD5_PEPAC</name>